<gene>
    <name evidence="2" type="ORF">RTCCBAU85039_0321</name>
    <name evidence="3" type="ORF">SAMN05216228_1003328</name>
</gene>
<evidence type="ECO:0000313" key="2">
    <source>
        <dbReference type="EMBL" id="SEH42644.1"/>
    </source>
</evidence>
<dbReference type="EMBL" id="FNXB01000001">
    <property type="protein sequence ID" value="SEH42644.1"/>
    <property type="molecule type" value="Genomic_DNA"/>
</dbReference>
<reference evidence="4" key="1">
    <citation type="submission" date="2016-10" db="EMBL/GenBank/DDBJ databases">
        <authorList>
            <person name="Wibberg D."/>
        </authorList>
    </citation>
    <scope>NUCLEOTIDE SEQUENCE [LARGE SCALE GENOMIC DNA]</scope>
</reference>
<keyword evidence="5" id="KW-1185">Reference proteome</keyword>
<reference evidence="3 5" key="3">
    <citation type="submission" date="2016-10" db="EMBL/GenBank/DDBJ databases">
        <authorList>
            <person name="Varghese N."/>
            <person name="Submissions S."/>
        </authorList>
    </citation>
    <scope>NUCLEOTIDE SEQUENCE [LARGE SCALE GENOMIC DNA]</scope>
    <source>
        <strain evidence="3 5">CGMCC 1.7071</strain>
    </source>
</reference>
<evidence type="ECO:0000313" key="5">
    <source>
        <dbReference type="Proteomes" id="UP000198939"/>
    </source>
</evidence>
<dbReference type="Proteomes" id="UP000183063">
    <property type="component" value="Unassembled WGS sequence"/>
</dbReference>
<accession>A0A1H8FJW8</accession>
<dbReference type="EMBL" id="FOCV01000003">
    <property type="protein sequence ID" value="SEN31804.1"/>
    <property type="molecule type" value="Genomic_DNA"/>
</dbReference>
<dbReference type="OrthoDB" id="4773091at2"/>
<evidence type="ECO:0000256" key="1">
    <source>
        <dbReference type="SAM" id="MobiDB-lite"/>
    </source>
</evidence>
<evidence type="ECO:0000313" key="4">
    <source>
        <dbReference type="Proteomes" id="UP000183063"/>
    </source>
</evidence>
<dbReference type="RefSeq" id="WP_072369818.1">
    <property type="nucleotide sequence ID" value="NZ_FNXB01000001.1"/>
</dbReference>
<sequence length="279" mass="30142">MTDTAEFEISVRDDATQADRENAERSVAALVARSVSAVAQERAAEADLAELTDPLRRPFMKLIQEAPPSPETLEKLRTHQLMQAYKMDALEQAPFTGTYDALVPQDVLSNTRSLGFVPPYDFSWAWHDGSGHPPFNQVLDRPSGSVGLDARSGSLPGGASGFINAHVGFGVFLRSDTTGQRFPHAVLNPGRFSFAARAVGVGSNATTEGGFELTVFEDGQFLTGASRRLWRARVSGSVFDPDESTSGSQGPQVMAGPELAFTIKARSWVYIQRGHLGVQ</sequence>
<proteinExistence type="predicted"/>
<feature type="compositionally biased region" description="Basic and acidic residues" evidence="1">
    <location>
        <begin position="9"/>
        <end position="20"/>
    </location>
</feature>
<feature type="region of interest" description="Disordered" evidence="1">
    <location>
        <begin position="1"/>
        <end position="20"/>
    </location>
</feature>
<protein>
    <submittedName>
        <fullName evidence="2">Uncharacterized protein</fullName>
    </submittedName>
</protein>
<name>A0A1H8FJW8_9HYPH</name>
<evidence type="ECO:0000313" key="3">
    <source>
        <dbReference type="EMBL" id="SEN31804.1"/>
    </source>
</evidence>
<dbReference type="AlphaFoldDB" id="A0A1H8FJW8"/>
<organism evidence="2 4">
    <name type="scientific">Rhizobium tibeticum</name>
    <dbReference type="NCBI Taxonomy" id="501024"/>
    <lineage>
        <taxon>Bacteria</taxon>
        <taxon>Pseudomonadati</taxon>
        <taxon>Pseudomonadota</taxon>
        <taxon>Alphaproteobacteria</taxon>
        <taxon>Hyphomicrobiales</taxon>
        <taxon>Rhizobiaceae</taxon>
        <taxon>Rhizobium/Agrobacterium group</taxon>
        <taxon>Rhizobium</taxon>
    </lineage>
</organism>
<dbReference type="Proteomes" id="UP000198939">
    <property type="component" value="Unassembled WGS sequence"/>
</dbReference>
<reference evidence="2" key="2">
    <citation type="submission" date="2016-10" db="EMBL/GenBank/DDBJ databases">
        <authorList>
            <person name="de Groot N.N."/>
        </authorList>
    </citation>
    <scope>NUCLEOTIDE SEQUENCE [LARGE SCALE GENOMIC DNA]</scope>
    <source>
        <strain evidence="2">CCBAU85039</strain>
    </source>
</reference>